<keyword evidence="19" id="KW-0325">Glycoprotein</keyword>
<keyword evidence="14" id="KW-0418">Kinase</keyword>
<reference evidence="26" key="1">
    <citation type="journal article" date="2017" name="Plant J.">
        <title>The pomegranate (Punica granatum L.) genome and the genomics of punicalagin biosynthesis.</title>
        <authorList>
            <person name="Qin G."/>
            <person name="Xu C."/>
            <person name="Ming R."/>
            <person name="Tang H."/>
            <person name="Guyot R."/>
            <person name="Kramer E.M."/>
            <person name="Hu Y."/>
            <person name="Yi X."/>
            <person name="Qi Y."/>
            <person name="Xu X."/>
            <person name="Gao Z."/>
            <person name="Pan H."/>
            <person name="Jian J."/>
            <person name="Tian Y."/>
            <person name="Yue Z."/>
            <person name="Xu Y."/>
        </authorList>
    </citation>
    <scope>NUCLEOTIDE SEQUENCE [LARGE SCALE GENOMIC DNA]</scope>
    <source>
        <strain evidence="26">cv. Dabenzi</strain>
    </source>
</reference>
<evidence type="ECO:0000256" key="2">
    <source>
        <dbReference type="ARBA" id="ARBA00008684"/>
    </source>
</evidence>
<dbReference type="Proteomes" id="UP000197138">
    <property type="component" value="Unassembled WGS sequence"/>
</dbReference>
<keyword evidence="6" id="KW-0723">Serine/threonine-protein kinase</keyword>
<dbReference type="FunFam" id="3.80.10.10:FF:000288">
    <property type="entry name" value="LRR receptor-like serine/threonine-protein kinase EFR"/>
    <property type="match status" value="1"/>
</dbReference>
<protein>
    <recommendedName>
        <fullName evidence="4">non-specific serine/threonine protein kinase</fullName>
        <ecNumber evidence="4">2.7.11.1</ecNumber>
    </recommendedName>
</protein>
<accession>A0A218WPS4</accession>
<dbReference type="PROSITE" id="PS00107">
    <property type="entry name" value="PROTEIN_KINASE_ATP"/>
    <property type="match status" value="1"/>
</dbReference>
<evidence type="ECO:0000256" key="21">
    <source>
        <dbReference type="ARBA" id="ARBA00048679"/>
    </source>
</evidence>
<dbReference type="Gene3D" id="1.10.510.10">
    <property type="entry name" value="Transferase(Phosphotransferase) domain 1"/>
    <property type="match status" value="1"/>
</dbReference>
<evidence type="ECO:0000256" key="5">
    <source>
        <dbReference type="ARBA" id="ARBA00022475"/>
    </source>
</evidence>
<dbReference type="AlphaFoldDB" id="A0A218WPS4"/>
<comment type="similarity">
    <text evidence="3">Belongs to the RLP family.</text>
</comment>
<dbReference type="InterPro" id="IPR017441">
    <property type="entry name" value="Protein_kinase_ATP_BS"/>
</dbReference>
<dbReference type="SUPFAM" id="SSF52047">
    <property type="entry name" value="RNI-like"/>
    <property type="match status" value="1"/>
</dbReference>
<dbReference type="Pfam" id="PF08263">
    <property type="entry name" value="LRRNT_2"/>
    <property type="match status" value="1"/>
</dbReference>
<evidence type="ECO:0000256" key="19">
    <source>
        <dbReference type="ARBA" id="ARBA00023180"/>
    </source>
</evidence>
<evidence type="ECO:0000256" key="6">
    <source>
        <dbReference type="ARBA" id="ARBA00022527"/>
    </source>
</evidence>
<dbReference type="SMART" id="SM00369">
    <property type="entry name" value="LRR_TYP"/>
    <property type="match status" value="6"/>
</dbReference>
<evidence type="ECO:0000256" key="22">
    <source>
        <dbReference type="PROSITE-ProRule" id="PRU10141"/>
    </source>
</evidence>
<keyword evidence="7" id="KW-0597">Phosphoprotein</keyword>
<evidence type="ECO:0000256" key="4">
    <source>
        <dbReference type="ARBA" id="ARBA00012513"/>
    </source>
</evidence>
<dbReference type="InterPro" id="IPR011009">
    <property type="entry name" value="Kinase-like_dom_sf"/>
</dbReference>
<dbReference type="Pfam" id="PF00069">
    <property type="entry name" value="Pkinase"/>
    <property type="match status" value="1"/>
</dbReference>
<evidence type="ECO:0000256" key="8">
    <source>
        <dbReference type="ARBA" id="ARBA00022614"/>
    </source>
</evidence>
<dbReference type="InterPro" id="IPR003591">
    <property type="entry name" value="Leu-rich_rpt_typical-subtyp"/>
</dbReference>
<comment type="caution">
    <text evidence="25">The sequence shown here is derived from an EMBL/GenBank/DDBJ whole genome shotgun (WGS) entry which is preliminary data.</text>
</comment>
<evidence type="ECO:0000256" key="16">
    <source>
        <dbReference type="ARBA" id="ARBA00022989"/>
    </source>
</evidence>
<keyword evidence="15 22" id="KW-0067">ATP-binding</keyword>
<gene>
    <name evidence="25" type="ORF">CDL15_Pgr005216</name>
</gene>
<dbReference type="Pfam" id="PF00560">
    <property type="entry name" value="LRR_1"/>
    <property type="match status" value="7"/>
</dbReference>
<feature type="binding site" evidence="22">
    <location>
        <position position="739"/>
    </location>
    <ligand>
        <name>ATP</name>
        <dbReference type="ChEBI" id="CHEBI:30616"/>
    </ligand>
</feature>
<dbReference type="InterPro" id="IPR008271">
    <property type="entry name" value="Ser/Thr_kinase_AS"/>
</dbReference>
<dbReference type="SMART" id="SM00220">
    <property type="entry name" value="S_TKc"/>
    <property type="match status" value="1"/>
</dbReference>
<comment type="similarity">
    <text evidence="2">Belongs to the protein kinase superfamily. Ser/Thr protein kinase family.</text>
</comment>
<dbReference type="SUPFAM" id="SSF52058">
    <property type="entry name" value="L domain-like"/>
    <property type="match status" value="1"/>
</dbReference>
<evidence type="ECO:0000256" key="13">
    <source>
        <dbReference type="ARBA" id="ARBA00022741"/>
    </source>
</evidence>
<dbReference type="InterPro" id="IPR050647">
    <property type="entry name" value="Plant_LRR-RLKs"/>
</dbReference>
<evidence type="ECO:0000256" key="10">
    <source>
        <dbReference type="ARBA" id="ARBA00022692"/>
    </source>
</evidence>
<evidence type="ECO:0000256" key="20">
    <source>
        <dbReference type="ARBA" id="ARBA00047899"/>
    </source>
</evidence>
<evidence type="ECO:0000256" key="11">
    <source>
        <dbReference type="ARBA" id="ARBA00022729"/>
    </source>
</evidence>
<keyword evidence="9" id="KW-0808">Transferase</keyword>
<feature type="domain" description="Protein kinase" evidence="24">
    <location>
        <begin position="710"/>
        <end position="1027"/>
    </location>
</feature>
<evidence type="ECO:0000313" key="25">
    <source>
        <dbReference type="EMBL" id="OWM74636.1"/>
    </source>
</evidence>
<dbReference type="FunFam" id="1.10.510.10:FF:000358">
    <property type="entry name" value="Putative leucine-rich repeat receptor-like serine/threonine-protein kinase"/>
    <property type="match status" value="1"/>
</dbReference>
<dbReference type="SUPFAM" id="SSF56112">
    <property type="entry name" value="Protein kinase-like (PK-like)"/>
    <property type="match status" value="1"/>
</dbReference>
<keyword evidence="18" id="KW-0675">Receptor</keyword>
<evidence type="ECO:0000256" key="18">
    <source>
        <dbReference type="ARBA" id="ARBA00023170"/>
    </source>
</evidence>
<keyword evidence="17 23" id="KW-0472">Membrane</keyword>
<dbReference type="InterPro" id="IPR000719">
    <property type="entry name" value="Prot_kinase_dom"/>
</dbReference>
<keyword evidence="16 23" id="KW-1133">Transmembrane helix</keyword>
<evidence type="ECO:0000256" key="14">
    <source>
        <dbReference type="ARBA" id="ARBA00022777"/>
    </source>
</evidence>
<dbReference type="GO" id="GO:0005886">
    <property type="term" value="C:plasma membrane"/>
    <property type="evidence" value="ECO:0007669"/>
    <property type="project" value="UniProtKB-SubCell"/>
</dbReference>
<keyword evidence="10 23" id="KW-0812">Transmembrane</keyword>
<evidence type="ECO:0000256" key="1">
    <source>
        <dbReference type="ARBA" id="ARBA00004251"/>
    </source>
</evidence>
<dbReference type="PROSITE" id="PS00108">
    <property type="entry name" value="PROTEIN_KINASE_ST"/>
    <property type="match status" value="1"/>
</dbReference>
<evidence type="ECO:0000256" key="3">
    <source>
        <dbReference type="ARBA" id="ARBA00009592"/>
    </source>
</evidence>
<feature type="transmembrane region" description="Helical" evidence="23">
    <location>
        <begin position="12"/>
        <end position="31"/>
    </location>
</feature>
<feature type="transmembrane region" description="Helical" evidence="23">
    <location>
        <begin position="655"/>
        <end position="678"/>
    </location>
</feature>
<dbReference type="PROSITE" id="PS50011">
    <property type="entry name" value="PROTEIN_KINASE_DOM"/>
    <property type="match status" value="1"/>
</dbReference>
<dbReference type="FunFam" id="3.80.10.10:FF:000275">
    <property type="entry name" value="Leucine-rich repeat receptor-like protein kinase"/>
    <property type="match status" value="1"/>
</dbReference>
<evidence type="ECO:0000256" key="7">
    <source>
        <dbReference type="ARBA" id="ARBA00022553"/>
    </source>
</evidence>
<dbReference type="GO" id="GO:0004674">
    <property type="term" value="F:protein serine/threonine kinase activity"/>
    <property type="evidence" value="ECO:0007669"/>
    <property type="project" value="UniProtKB-KW"/>
</dbReference>
<evidence type="ECO:0000256" key="12">
    <source>
        <dbReference type="ARBA" id="ARBA00022737"/>
    </source>
</evidence>
<evidence type="ECO:0000259" key="24">
    <source>
        <dbReference type="PROSITE" id="PS50011"/>
    </source>
</evidence>
<dbReference type="Gene3D" id="3.30.200.20">
    <property type="entry name" value="Phosphorylase Kinase, domain 1"/>
    <property type="match status" value="1"/>
</dbReference>
<comment type="subcellular location">
    <subcellularLocation>
        <location evidence="1">Cell membrane</location>
        <topology evidence="1">Single-pass type I membrane protein</topology>
    </subcellularLocation>
</comment>
<comment type="catalytic activity">
    <reaction evidence="20">
        <text>L-threonyl-[protein] + ATP = O-phospho-L-threonyl-[protein] + ADP + H(+)</text>
        <dbReference type="Rhea" id="RHEA:46608"/>
        <dbReference type="Rhea" id="RHEA-COMP:11060"/>
        <dbReference type="Rhea" id="RHEA-COMP:11605"/>
        <dbReference type="ChEBI" id="CHEBI:15378"/>
        <dbReference type="ChEBI" id="CHEBI:30013"/>
        <dbReference type="ChEBI" id="CHEBI:30616"/>
        <dbReference type="ChEBI" id="CHEBI:61977"/>
        <dbReference type="ChEBI" id="CHEBI:456216"/>
        <dbReference type="EC" id="2.7.11.1"/>
    </reaction>
</comment>
<dbReference type="PANTHER" id="PTHR48056:SF89">
    <property type="entry name" value="OS06G0585982 PROTEIN"/>
    <property type="match status" value="1"/>
</dbReference>
<evidence type="ECO:0000313" key="26">
    <source>
        <dbReference type="Proteomes" id="UP000197138"/>
    </source>
</evidence>
<keyword evidence="5" id="KW-1003">Cell membrane</keyword>
<keyword evidence="11" id="KW-0732">Signal</keyword>
<dbReference type="GO" id="GO:0033612">
    <property type="term" value="F:receptor serine/threonine kinase binding"/>
    <property type="evidence" value="ECO:0007669"/>
    <property type="project" value="TreeGrafter"/>
</dbReference>
<dbReference type="PANTHER" id="PTHR48056">
    <property type="entry name" value="LRR RECEPTOR-LIKE SERINE/THREONINE-PROTEIN KINASE-RELATED"/>
    <property type="match status" value="1"/>
</dbReference>
<name>A0A218WPS4_PUNGR</name>
<dbReference type="EC" id="2.7.11.1" evidence="4"/>
<keyword evidence="12" id="KW-0677">Repeat</keyword>
<keyword evidence="8" id="KW-0433">Leucine-rich repeat</keyword>
<dbReference type="InterPro" id="IPR013210">
    <property type="entry name" value="LRR_N_plant-typ"/>
</dbReference>
<evidence type="ECO:0000256" key="17">
    <source>
        <dbReference type="ARBA" id="ARBA00023136"/>
    </source>
</evidence>
<keyword evidence="13 22" id="KW-0547">Nucleotide-binding</keyword>
<evidence type="ECO:0000256" key="9">
    <source>
        <dbReference type="ARBA" id="ARBA00022679"/>
    </source>
</evidence>
<evidence type="ECO:0000256" key="23">
    <source>
        <dbReference type="SAM" id="Phobius"/>
    </source>
</evidence>
<sequence length="1032" mass="113163">MELPLPCRSRFFFPISSLIIITLLSCSVLGVNGIPGNETDRLALLEFKAFLSDPLGVLDSWNITIHFCQWYGVTCGRRHRRVIALDLRSLNLGGIISPSIGNLTFLRVLNIQNNSFHSRIPPEVGHLYRLRGLHLNNNSLDGPIPPSLSRCFNLVILRIHFNMLAGNLPTELSSLSKLKGLILYANGFTGPIPGSYGNLSSLVNLGTTRNELGGMIPDTLGNLQNLKVLSLGANNFVGTIPTSIFNISSLESLDVTKNQLVGSLPSDLGFTLPVLQFLSFGLNHFTGPIPKTLSNLSDLTLFNINRNNFTGEAPSFQKMNELRRVTIGSNHLGGRQVGDLDFLCTLTNSTKLETLTFHSNNFKGNIPECISNLSTTLKSFSSVKNMLSGGLPGTIGNLINLEQFFMDGNNISGNIPSEIGNLARLKQLYLGWNEFSEEIPHTMGNLSMLTHLSLRSNSLQGAIPSSLSKCRSLLLLDLADNKLSGAIPPEIMEISSLSIYADFSSNNLTDKLPMEVGNLKNLGILILQDNRISGEIPSSLGSCIMMENLYMQDNLFEGSIPSTLGNLKGIRNLNLSNNMLSGRIPKFLEDLNLTSLGLALNEFEGAVPTGGIFKNASATSLIGNKHLCGGLAEFRLPKCNTEEPRRVGTMNSARIIIISSVSGLLGLLLILVLLYILWCKRQRKAAASEFSRDGLWKVSYQSLLKATNGFSSINLIGSGSFGLVFRGVFDWNQTIVAVKVLNLKRYRAAKSFISECEALRNIRHRNLVKVITACSGTDYQGNDFKALIYEFMVNGSLDGWLHPIVKTIKTKEEAPRQLTLLQRLNISIDVASALDYLHNQCDVPIVHCDLKPSNVLLDDEMTAHVGDFGLVRFLPEATRESIADPSSSIGVKGSLGYIAPEYGAGADVSTHGDVYSFGILILEMFTGKRPTDKMFTDGLNLHSFANAALPEQISQVVDPFLLQEYRGVESNWNNVRSGRHRNKFQKIQECLVSIIRQGVVCSTEYPGDRMNIADVATALRVIQKELLQAVNQ</sequence>
<dbReference type="Gene3D" id="3.80.10.10">
    <property type="entry name" value="Ribonuclease Inhibitor"/>
    <property type="match status" value="4"/>
</dbReference>
<dbReference type="FunFam" id="3.80.10.10:FF:000383">
    <property type="entry name" value="Leucine-rich repeat receptor protein kinase EMS1"/>
    <property type="match status" value="1"/>
</dbReference>
<evidence type="ECO:0000256" key="15">
    <source>
        <dbReference type="ARBA" id="ARBA00022840"/>
    </source>
</evidence>
<comment type="catalytic activity">
    <reaction evidence="21">
        <text>L-seryl-[protein] + ATP = O-phospho-L-seryl-[protein] + ADP + H(+)</text>
        <dbReference type="Rhea" id="RHEA:17989"/>
        <dbReference type="Rhea" id="RHEA-COMP:9863"/>
        <dbReference type="Rhea" id="RHEA-COMP:11604"/>
        <dbReference type="ChEBI" id="CHEBI:15378"/>
        <dbReference type="ChEBI" id="CHEBI:29999"/>
        <dbReference type="ChEBI" id="CHEBI:30616"/>
        <dbReference type="ChEBI" id="CHEBI:83421"/>
        <dbReference type="ChEBI" id="CHEBI:456216"/>
        <dbReference type="EC" id="2.7.11.1"/>
    </reaction>
</comment>
<dbReference type="EMBL" id="MTKT01003711">
    <property type="protein sequence ID" value="OWM74636.1"/>
    <property type="molecule type" value="Genomic_DNA"/>
</dbReference>
<dbReference type="GO" id="GO:0005524">
    <property type="term" value="F:ATP binding"/>
    <property type="evidence" value="ECO:0007669"/>
    <property type="project" value="UniProtKB-UniRule"/>
</dbReference>
<proteinExistence type="inferred from homology"/>
<dbReference type="InterPro" id="IPR032675">
    <property type="entry name" value="LRR_dom_sf"/>
</dbReference>
<organism evidence="25 26">
    <name type="scientific">Punica granatum</name>
    <name type="common">Pomegranate</name>
    <dbReference type="NCBI Taxonomy" id="22663"/>
    <lineage>
        <taxon>Eukaryota</taxon>
        <taxon>Viridiplantae</taxon>
        <taxon>Streptophyta</taxon>
        <taxon>Embryophyta</taxon>
        <taxon>Tracheophyta</taxon>
        <taxon>Spermatophyta</taxon>
        <taxon>Magnoliopsida</taxon>
        <taxon>eudicotyledons</taxon>
        <taxon>Gunneridae</taxon>
        <taxon>Pentapetalae</taxon>
        <taxon>rosids</taxon>
        <taxon>malvids</taxon>
        <taxon>Myrtales</taxon>
        <taxon>Lythraceae</taxon>
        <taxon>Punica</taxon>
    </lineage>
</organism>
<dbReference type="InterPro" id="IPR001611">
    <property type="entry name" value="Leu-rich_rpt"/>
</dbReference>
<dbReference type="FunFam" id="3.30.200.20:FF:000432">
    <property type="entry name" value="LRR receptor-like serine/threonine-protein kinase EFR"/>
    <property type="match status" value="1"/>
</dbReference>